<dbReference type="EMBL" id="LWAF01000002">
    <property type="protein sequence ID" value="ODN31062.1"/>
    <property type="molecule type" value="Genomic_DNA"/>
</dbReference>
<organism evidence="2 3">
    <name type="scientific">Fervidobacterium thailandense</name>
    <dbReference type="NCBI Taxonomy" id="1008305"/>
    <lineage>
        <taxon>Bacteria</taxon>
        <taxon>Thermotogati</taxon>
        <taxon>Thermotogota</taxon>
        <taxon>Thermotogae</taxon>
        <taxon>Thermotogales</taxon>
        <taxon>Fervidobacteriaceae</taxon>
        <taxon>Fervidobacterium</taxon>
    </lineage>
</organism>
<reference evidence="3" key="1">
    <citation type="submission" date="2016-04" db="EMBL/GenBank/DDBJ databases">
        <title>The genome sequence project of a novel Fervidobacterium isolate from a hot spring in Thailand.</title>
        <authorList>
            <person name="Gonzalez J.M."/>
            <person name="Cuecas A."/>
            <person name="Kanoksilapatham W."/>
        </authorList>
    </citation>
    <scope>NUCLEOTIDE SEQUENCE [LARGE SCALE GENOMIC DNA]</scope>
    <source>
        <strain evidence="3">FC2004</strain>
    </source>
</reference>
<protein>
    <submittedName>
        <fullName evidence="2">Uncharacterized protein</fullName>
    </submittedName>
</protein>
<evidence type="ECO:0000313" key="2">
    <source>
        <dbReference type="EMBL" id="ODN31062.1"/>
    </source>
</evidence>
<feature type="transmembrane region" description="Helical" evidence="1">
    <location>
        <begin position="35"/>
        <end position="53"/>
    </location>
</feature>
<accession>A0A1E3G4F5</accession>
<evidence type="ECO:0000256" key="1">
    <source>
        <dbReference type="SAM" id="Phobius"/>
    </source>
</evidence>
<name>A0A1E3G4F5_9BACT</name>
<evidence type="ECO:0000313" key="3">
    <source>
        <dbReference type="Proteomes" id="UP000094570"/>
    </source>
</evidence>
<dbReference type="Proteomes" id="UP000094570">
    <property type="component" value="Unassembled WGS sequence"/>
</dbReference>
<dbReference type="AlphaFoldDB" id="A0A1E3G4F5"/>
<keyword evidence="3" id="KW-1185">Reference proteome</keyword>
<keyword evidence="1" id="KW-0472">Membrane</keyword>
<keyword evidence="1" id="KW-1133">Transmembrane helix</keyword>
<gene>
    <name evidence="2" type="ORF">A4H02_01970</name>
</gene>
<comment type="caution">
    <text evidence="2">The sequence shown here is derived from an EMBL/GenBank/DDBJ whole genome shotgun (WGS) entry which is preliminary data.</text>
</comment>
<keyword evidence="1" id="KW-0812">Transmembrane</keyword>
<sequence length="229" mass="25975">MLVGIVFLVLPLGTYVSYFKFLADYAFVFDWLKTFIGVVFLSLGTLETLLYFIRFTSSKVYNSNLQDVVEQILTEVKRTGSSVLGTFLSFRPWMSGEYYVKTEKGVPRYFFPTYLVVLYTEGGNLVVREYLLHIRNKTYEVVGYHVCPISRIVSVGLTQDRLVFDTGTESVGATVDFFEVRTEGGSFRVPIFEEEILSSYGNIGTLKEEMISKVSLIIKLLLSSKGAKE</sequence>
<proteinExistence type="predicted"/>
<dbReference type="STRING" id="1008305.A4H02_01970"/>